<reference evidence="1" key="1">
    <citation type="journal article" date="2020" name="mSystems">
        <title>Genome- and Community-Level Interaction Insights into Carbon Utilization and Element Cycling Functions of Hydrothermarchaeota in Hydrothermal Sediment.</title>
        <authorList>
            <person name="Zhou Z."/>
            <person name="Liu Y."/>
            <person name="Xu W."/>
            <person name="Pan J."/>
            <person name="Luo Z.H."/>
            <person name="Li M."/>
        </authorList>
    </citation>
    <scope>NUCLEOTIDE SEQUENCE [LARGE SCALE GENOMIC DNA]</scope>
    <source>
        <strain evidence="1">SpSt-1071</strain>
    </source>
</reference>
<name>A0A7C5REF6_9DEIN</name>
<gene>
    <name evidence="1" type="ORF">ENM28_04060</name>
</gene>
<organism evidence="1">
    <name type="scientific">Thermus caliditerrae</name>
    <dbReference type="NCBI Taxonomy" id="1330700"/>
    <lineage>
        <taxon>Bacteria</taxon>
        <taxon>Thermotogati</taxon>
        <taxon>Deinococcota</taxon>
        <taxon>Deinococci</taxon>
        <taxon>Thermales</taxon>
        <taxon>Thermaceae</taxon>
        <taxon>Thermus</taxon>
    </lineage>
</organism>
<dbReference type="EMBL" id="DRXE01000157">
    <property type="protein sequence ID" value="HHM67882.1"/>
    <property type="molecule type" value="Genomic_DNA"/>
</dbReference>
<comment type="caution">
    <text evidence="1">The sequence shown here is derived from an EMBL/GenBank/DDBJ whole genome shotgun (WGS) entry which is preliminary data.</text>
</comment>
<proteinExistence type="predicted"/>
<evidence type="ECO:0000313" key="1">
    <source>
        <dbReference type="EMBL" id="HHM67882.1"/>
    </source>
</evidence>
<sequence>MAPVNYQTLEDLGRRMVRELRERLGFPEGVPAYLLWASTPEELWEVVQDFARREAPRAGIPSRALLSLRPILLKEGFNIVALVFHGGQLHLQGTRAQMLPAIKG</sequence>
<dbReference type="AlphaFoldDB" id="A0A7C5REF6"/>
<accession>A0A7C5REF6</accession>
<protein>
    <submittedName>
        <fullName evidence="1">Uncharacterized protein</fullName>
    </submittedName>
</protein>